<evidence type="ECO:0000256" key="1">
    <source>
        <dbReference type="ARBA" id="ARBA00001911"/>
    </source>
</evidence>
<evidence type="ECO:0000313" key="7">
    <source>
        <dbReference type="EMBL" id="KEK20241.1"/>
    </source>
</evidence>
<dbReference type="Gene3D" id="3.40.50.720">
    <property type="entry name" value="NAD(P)-binding Rossmann-like Domain"/>
    <property type="match status" value="1"/>
</dbReference>
<evidence type="ECO:0000313" key="8">
    <source>
        <dbReference type="Proteomes" id="UP000027822"/>
    </source>
</evidence>
<proteinExistence type="predicted"/>
<dbReference type="PANTHER" id="PTHR43078:SF6">
    <property type="entry name" value="UDP-GLUCURONIC ACID DECARBOXYLASE 1"/>
    <property type="match status" value="1"/>
</dbReference>
<keyword evidence="8" id="KW-1185">Reference proteome</keyword>
<evidence type="ECO:0000259" key="6">
    <source>
        <dbReference type="Pfam" id="PF01370"/>
    </source>
</evidence>
<dbReference type="eggNOG" id="COG0451">
    <property type="taxonomic scope" value="Bacteria"/>
</dbReference>
<feature type="transmembrane region" description="Helical" evidence="5">
    <location>
        <begin position="29"/>
        <end position="49"/>
    </location>
</feature>
<feature type="domain" description="NAD-dependent epimerase/dehydratase" evidence="6">
    <location>
        <begin position="31"/>
        <end position="275"/>
    </location>
</feature>
<dbReference type="InterPro" id="IPR036291">
    <property type="entry name" value="NAD(P)-bd_dom_sf"/>
</dbReference>
<dbReference type="PANTHER" id="PTHR43078">
    <property type="entry name" value="UDP-GLUCURONIC ACID DECARBOXYLASE-RELATED"/>
    <property type="match status" value="1"/>
</dbReference>
<accession>A0A073K101</accession>
<dbReference type="InterPro" id="IPR001509">
    <property type="entry name" value="Epimerase_deHydtase"/>
</dbReference>
<keyword evidence="5" id="KW-0812">Transmembrane</keyword>
<comment type="caution">
    <text evidence="7">The sequence shown here is derived from an EMBL/GenBank/DDBJ whole genome shotgun (WGS) entry which is preliminary data.</text>
</comment>
<dbReference type="InterPro" id="IPR044516">
    <property type="entry name" value="UXS-like"/>
</dbReference>
<evidence type="ECO:0000256" key="2">
    <source>
        <dbReference type="ARBA" id="ARBA00022793"/>
    </source>
</evidence>
<keyword evidence="3" id="KW-0520">NAD</keyword>
<dbReference type="STRING" id="574376.BAMA_17525"/>
<dbReference type="OrthoDB" id="9771073at2"/>
<comment type="cofactor">
    <cofactor evidence="1">
        <name>NAD(+)</name>
        <dbReference type="ChEBI" id="CHEBI:57540"/>
    </cofactor>
</comment>
<dbReference type="Pfam" id="PF01370">
    <property type="entry name" value="Epimerase"/>
    <property type="match status" value="1"/>
</dbReference>
<dbReference type="Proteomes" id="UP000027822">
    <property type="component" value="Unassembled WGS sequence"/>
</dbReference>
<organism evidence="7 8">
    <name type="scientific">Bacillus manliponensis</name>
    <dbReference type="NCBI Taxonomy" id="574376"/>
    <lineage>
        <taxon>Bacteria</taxon>
        <taxon>Bacillati</taxon>
        <taxon>Bacillota</taxon>
        <taxon>Bacilli</taxon>
        <taxon>Bacillales</taxon>
        <taxon>Bacillaceae</taxon>
        <taxon>Bacillus</taxon>
        <taxon>Bacillus cereus group</taxon>
    </lineage>
</organism>
<dbReference type="GO" id="GO:0042732">
    <property type="term" value="P:D-xylose metabolic process"/>
    <property type="evidence" value="ECO:0007669"/>
    <property type="project" value="InterPro"/>
</dbReference>
<name>A0A073K101_9BACI</name>
<dbReference type="GO" id="GO:0048040">
    <property type="term" value="F:UDP-glucuronate decarboxylase activity"/>
    <property type="evidence" value="ECO:0007669"/>
    <property type="project" value="TreeGrafter"/>
</dbReference>
<keyword evidence="5" id="KW-1133">Transmembrane helix</keyword>
<evidence type="ECO:0000256" key="4">
    <source>
        <dbReference type="ARBA" id="ARBA00023239"/>
    </source>
</evidence>
<reference evidence="7 8" key="1">
    <citation type="submission" date="2014-06" db="EMBL/GenBank/DDBJ databases">
        <title>Draft genome sequence of Bacillus manliponensis JCM 15802 (MCCC 1A00708).</title>
        <authorList>
            <person name="Lai Q."/>
            <person name="Liu Y."/>
            <person name="Shao Z."/>
        </authorList>
    </citation>
    <scope>NUCLEOTIDE SEQUENCE [LARGE SCALE GENOMIC DNA]</scope>
    <source>
        <strain evidence="7 8">JCM 15802</strain>
    </source>
</reference>
<evidence type="ECO:0000256" key="3">
    <source>
        <dbReference type="ARBA" id="ARBA00023027"/>
    </source>
</evidence>
<dbReference type="EMBL" id="JOTN01000004">
    <property type="protein sequence ID" value="KEK20241.1"/>
    <property type="molecule type" value="Genomic_DNA"/>
</dbReference>
<keyword evidence="2" id="KW-0210">Decarboxylase</keyword>
<keyword evidence="4" id="KW-0456">Lyase</keyword>
<evidence type="ECO:0000256" key="5">
    <source>
        <dbReference type="SAM" id="Phobius"/>
    </source>
</evidence>
<protein>
    <submittedName>
        <fullName evidence="7">Epimerase</fullName>
    </submittedName>
</protein>
<dbReference type="SUPFAM" id="SSF51735">
    <property type="entry name" value="NAD(P)-binding Rossmann-fold domains"/>
    <property type="match status" value="1"/>
</dbReference>
<dbReference type="GO" id="GO:0005737">
    <property type="term" value="C:cytoplasm"/>
    <property type="evidence" value="ECO:0007669"/>
    <property type="project" value="TreeGrafter"/>
</dbReference>
<keyword evidence="5" id="KW-0472">Membrane</keyword>
<sequence>MDISKITREDMSFIYHSLSNADKQKLKETTIFITGFAGSLGYSLLYFFAEYGEQLGIKKVYGIDNYMFGKPKWIEYISKHPLFDLREHNVITCDFDFASSADLIFHMASLASPVYYRRHPIETIDADVTGLRRLLDFYKDRSLQGFLFYSSSEIYGDPNPTYIPTSESYWGNVNTCGPRACYDESKRFGETLCYNFAQQYNMSIKVVRPFNNYGPGMKINDQRVVADFAKAVMDNDDIIIYSNGKPTRTFAYIADATVGYIKCALYEKFDIFNIGSDTPELTVSQLAELYQKIGANLYGYSGSVVFKTHSDKEYLTDNPHRRCPDITKAKQLLQYKPQIPIDKGIRRYLQYLGECDRSEYEW</sequence>
<gene>
    <name evidence="7" type="ORF">BAMA_17525</name>
</gene>
<dbReference type="AlphaFoldDB" id="A0A073K101"/>
<dbReference type="GO" id="GO:0070403">
    <property type="term" value="F:NAD+ binding"/>
    <property type="evidence" value="ECO:0007669"/>
    <property type="project" value="InterPro"/>
</dbReference>